<name>A0A418Q1I8_9SPHN</name>
<keyword evidence="1" id="KW-1133">Transmembrane helix</keyword>
<dbReference type="Proteomes" id="UP000285023">
    <property type="component" value="Unassembled WGS sequence"/>
</dbReference>
<protein>
    <recommendedName>
        <fullName evidence="4">DUF2029 domain-containing protein</fullName>
    </recommendedName>
</protein>
<feature type="transmembrane region" description="Helical" evidence="1">
    <location>
        <begin position="107"/>
        <end position="126"/>
    </location>
</feature>
<feature type="transmembrane region" description="Helical" evidence="1">
    <location>
        <begin position="269"/>
        <end position="289"/>
    </location>
</feature>
<proteinExistence type="predicted"/>
<feature type="transmembrane region" description="Helical" evidence="1">
    <location>
        <begin position="16"/>
        <end position="35"/>
    </location>
</feature>
<accession>A0A418Q1I8</accession>
<gene>
    <name evidence="2" type="ORF">D3M59_02045</name>
</gene>
<feature type="transmembrane region" description="Helical" evidence="1">
    <location>
        <begin position="216"/>
        <end position="236"/>
    </location>
</feature>
<dbReference type="EMBL" id="QXTF01000001">
    <property type="protein sequence ID" value="RIX31805.1"/>
    <property type="molecule type" value="Genomic_DNA"/>
</dbReference>
<sequence length="356" mass="38682">MELGGFQTRFEGWSRGPAFVVVAVLVALIAFASWSPERAPAPKLRTSEAQHSDLQLYRDIIRDVRSGESYYDAAAREQRAANYPLKPFYTVRLPTHATIYAALGEPVMIGLVWALSAALIVAWWVLLKPILQLPLLGASMVLIGGGLGGLLQPMTGLFHESWAALLMALMIALRRPTRAWPALLAGCLALMVRELSLPMILAMGGLAVIERRWREAAGWAAIVAVFAGYLTLHGYWVGQVIQPQDPASPGWSGLLGVHFALKSLAKVTFGIQLPDALAASLLLLSLFGWASVRTGWALRAFLLLLGYGAMLALFARADTFYWALIAAPLSFMGLVFLPKAVSDLAKAMRRTPYPAS</sequence>
<keyword evidence="3" id="KW-1185">Reference proteome</keyword>
<feature type="transmembrane region" description="Helical" evidence="1">
    <location>
        <begin position="132"/>
        <end position="150"/>
    </location>
</feature>
<feature type="transmembrane region" description="Helical" evidence="1">
    <location>
        <begin position="179"/>
        <end position="209"/>
    </location>
</feature>
<dbReference type="AlphaFoldDB" id="A0A418Q1I8"/>
<evidence type="ECO:0000256" key="1">
    <source>
        <dbReference type="SAM" id="Phobius"/>
    </source>
</evidence>
<evidence type="ECO:0000313" key="2">
    <source>
        <dbReference type="EMBL" id="RIX31805.1"/>
    </source>
</evidence>
<feature type="transmembrane region" description="Helical" evidence="1">
    <location>
        <begin position="320"/>
        <end position="341"/>
    </location>
</feature>
<comment type="caution">
    <text evidence="2">The sequence shown here is derived from an EMBL/GenBank/DDBJ whole genome shotgun (WGS) entry which is preliminary data.</text>
</comment>
<keyword evidence="1" id="KW-0812">Transmembrane</keyword>
<evidence type="ECO:0008006" key="4">
    <source>
        <dbReference type="Google" id="ProtNLM"/>
    </source>
</evidence>
<reference evidence="2 3" key="1">
    <citation type="submission" date="2018-09" db="EMBL/GenBank/DDBJ databases">
        <title>Sphingomonas sp. DAC4.</title>
        <authorList>
            <person name="Seo T."/>
        </authorList>
    </citation>
    <scope>NUCLEOTIDE SEQUENCE [LARGE SCALE GENOMIC DNA]</scope>
    <source>
        <strain evidence="2 3">DAC4</strain>
    </source>
</reference>
<evidence type="ECO:0000313" key="3">
    <source>
        <dbReference type="Proteomes" id="UP000285023"/>
    </source>
</evidence>
<feature type="transmembrane region" description="Helical" evidence="1">
    <location>
        <begin position="296"/>
        <end position="314"/>
    </location>
</feature>
<keyword evidence="1" id="KW-0472">Membrane</keyword>
<organism evidence="2 3">
    <name type="scientific">Sphingomonas edaphi</name>
    <dbReference type="NCBI Taxonomy" id="2315689"/>
    <lineage>
        <taxon>Bacteria</taxon>
        <taxon>Pseudomonadati</taxon>
        <taxon>Pseudomonadota</taxon>
        <taxon>Alphaproteobacteria</taxon>
        <taxon>Sphingomonadales</taxon>
        <taxon>Sphingomonadaceae</taxon>
        <taxon>Sphingomonas</taxon>
    </lineage>
</organism>